<comment type="caution">
    <text evidence="2">The sequence shown here is derived from an EMBL/GenBank/DDBJ whole genome shotgun (WGS) entry which is preliminary data.</text>
</comment>
<accession>A0A0P6X9M4</accession>
<name>A0A0P6X9M4_9CHLR</name>
<dbReference type="GO" id="GO:0016787">
    <property type="term" value="F:hydrolase activity"/>
    <property type="evidence" value="ECO:0007669"/>
    <property type="project" value="InterPro"/>
</dbReference>
<proteinExistence type="predicted"/>
<evidence type="ECO:0000259" key="1">
    <source>
        <dbReference type="Pfam" id="PF00149"/>
    </source>
</evidence>
<dbReference type="EMBL" id="LGHJ01000012">
    <property type="protein sequence ID" value="KPL76396.1"/>
    <property type="molecule type" value="Genomic_DNA"/>
</dbReference>
<dbReference type="STRING" id="360411.AC812_07020"/>
<dbReference type="Pfam" id="PF00149">
    <property type="entry name" value="Metallophos"/>
    <property type="match status" value="1"/>
</dbReference>
<reference evidence="2 3" key="1">
    <citation type="submission" date="2015-07" db="EMBL/GenBank/DDBJ databases">
        <title>Draft genome of Bellilinea caldifistulae DSM 17877.</title>
        <authorList>
            <person name="Hemp J."/>
            <person name="Ward L.M."/>
            <person name="Pace L.A."/>
            <person name="Fischer W.W."/>
        </authorList>
    </citation>
    <scope>NUCLEOTIDE SEQUENCE [LARGE SCALE GENOMIC DNA]</scope>
    <source>
        <strain evidence="2 3">GOMI-1</strain>
    </source>
</reference>
<organism evidence="2 3">
    <name type="scientific">Bellilinea caldifistulae</name>
    <dbReference type="NCBI Taxonomy" id="360411"/>
    <lineage>
        <taxon>Bacteria</taxon>
        <taxon>Bacillati</taxon>
        <taxon>Chloroflexota</taxon>
        <taxon>Anaerolineae</taxon>
        <taxon>Anaerolineales</taxon>
        <taxon>Anaerolineaceae</taxon>
        <taxon>Bellilinea</taxon>
    </lineage>
</organism>
<dbReference type="OrthoDB" id="9783591at2"/>
<keyword evidence="3" id="KW-1185">Reference proteome</keyword>
<feature type="domain" description="Calcineurin-like phosphoesterase" evidence="1">
    <location>
        <begin position="1"/>
        <end position="181"/>
    </location>
</feature>
<gene>
    <name evidence="2" type="ORF">AC812_07020</name>
</gene>
<evidence type="ECO:0000313" key="3">
    <source>
        <dbReference type="Proteomes" id="UP000050514"/>
    </source>
</evidence>
<evidence type="ECO:0000313" key="2">
    <source>
        <dbReference type="EMBL" id="KPL76396.1"/>
    </source>
</evidence>
<dbReference type="InterPro" id="IPR029052">
    <property type="entry name" value="Metallo-depent_PP-like"/>
</dbReference>
<dbReference type="InterPro" id="IPR004843">
    <property type="entry name" value="Calcineurin-like_PHP"/>
</dbReference>
<dbReference type="AlphaFoldDB" id="A0A0P6X9M4"/>
<dbReference type="SUPFAM" id="SSF56300">
    <property type="entry name" value="Metallo-dependent phosphatases"/>
    <property type="match status" value="1"/>
</dbReference>
<protein>
    <recommendedName>
        <fullName evidence="1">Calcineurin-like phosphoesterase domain-containing protein</fullName>
    </recommendedName>
</protein>
<dbReference type="RefSeq" id="WP_061919492.1">
    <property type="nucleotide sequence ID" value="NZ_DF967971.1"/>
</dbReference>
<dbReference type="Gene3D" id="3.60.21.10">
    <property type="match status" value="1"/>
</dbReference>
<dbReference type="Proteomes" id="UP000050514">
    <property type="component" value="Unassembled WGS sequence"/>
</dbReference>
<sequence>MNILAVSDIELGFIYNVQIGQRFKNVDFVISCGDLPYYYLEFIISVLDRPLYYVRGNHASKVEITTAGERSSPWGAVDLHRRAVCSPQGVLLAGIEGSLRYNYGPHQYTQAEMWWMVLGLTPALMLNKLRFGRYLDIFLTHAPPWGIHDMDDLPHRGIKAFNWLIQVFQPTYHLHGHIHVYRNDTEIETRVGSTTVINCYGYREIQFNFQEVNRPLPDMQSSFGRRIKYE</sequence>